<sequence>MSAFSIVKDGMGNIYVESDHLPIIEKLVDYYQSIGYSCFIRPYLAFLQYHGYKTWCNWELFLRNCKVIFEKACYFLPLEDSNHDPRHIERLMKLLTQIMSRQYDDVLENIDIEGLVYLASPGLLSEDEKTFHECYGFLIELFVHPTTSVDEILIRFAKRGQRHTRLLHVCTIATCTGLLKIVLTSF</sequence>
<gene>
    <name evidence="1" type="ORF">RF11_00467</name>
</gene>
<accession>A0A0C2MZT6</accession>
<name>A0A0C2MZT6_THEKT</name>
<evidence type="ECO:0000313" key="1">
    <source>
        <dbReference type="EMBL" id="KII67112.1"/>
    </source>
</evidence>
<organism evidence="1 2">
    <name type="scientific">Thelohanellus kitauei</name>
    <name type="common">Myxosporean</name>
    <dbReference type="NCBI Taxonomy" id="669202"/>
    <lineage>
        <taxon>Eukaryota</taxon>
        <taxon>Metazoa</taxon>
        <taxon>Cnidaria</taxon>
        <taxon>Myxozoa</taxon>
        <taxon>Myxosporea</taxon>
        <taxon>Bivalvulida</taxon>
        <taxon>Platysporina</taxon>
        <taxon>Myxobolidae</taxon>
        <taxon>Thelohanellus</taxon>
    </lineage>
</organism>
<dbReference type="Proteomes" id="UP000031668">
    <property type="component" value="Unassembled WGS sequence"/>
</dbReference>
<protein>
    <submittedName>
        <fullName evidence="1">Uncharacterized protein</fullName>
    </submittedName>
</protein>
<comment type="caution">
    <text evidence="1">The sequence shown here is derived from an EMBL/GenBank/DDBJ whole genome shotgun (WGS) entry which is preliminary data.</text>
</comment>
<dbReference type="EMBL" id="JWZT01003307">
    <property type="protein sequence ID" value="KII67112.1"/>
    <property type="molecule type" value="Genomic_DNA"/>
</dbReference>
<keyword evidence="2" id="KW-1185">Reference proteome</keyword>
<proteinExistence type="predicted"/>
<reference evidence="1 2" key="1">
    <citation type="journal article" date="2014" name="Genome Biol. Evol.">
        <title>The genome of the myxosporean Thelohanellus kitauei shows adaptations to nutrient acquisition within its fish host.</title>
        <authorList>
            <person name="Yang Y."/>
            <person name="Xiong J."/>
            <person name="Zhou Z."/>
            <person name="Huo F."/>
            <person name="Miao W."/>
            <person name="Ran C."/>
            <person name="Liu Y."/>
            <person name="Zhang J."/>
            <person name="Feng J."/>
            <person name="Wang M."/>
            <person name="Wang M."/>
            <person name="Wang L."/>
            <person name="Yao B."/>
        </authorList>
    </citation>
    <scope>NUCLEOTIDE SEQUENCE [LARGE SCALE GENOMIC DNA]</scope>
    <source>
        <strain evidence="1">Wuqing</strain>
    </source>
</reference>
<evidence type="ECO:0000313" key="2">
    <source>
        <dbReference type="Proteomes" id="UP000031668"/>
    </source>
</evidence>
<dbReference type="AlphaFoldDB" id="A0A0C2MZT6"/>